<evidence type="ECO:0000256" key="2">
    <source>
        <dbReference type="ARBA" id="ARBA00022692"/>
    </source>
</evidence>
<dbReference type="InterPro" id="IPR017871">
    <property type="entry name" value="ABC_transporter-like_CS"/>
</dbReference>
<comment type="caution">
    <text evidence="10">The sequence shown here is derived from an EMBL/GenBank/DDBJ whole genome shotgun (WGS) entry which is preliminary data.</text>
</comment>
<dbReference type="InterPro" id="IPR003439">
    <property type="entry name" value="ABC_transporter-like_ATP-bd"/>
</dbReference>
<dbReference type="Proteomes" id="UP001595916">
    <property type="component" value="Unassembled WGS sequence"/>
</dbReference>
<dbReference type="PROSITE" id="PS00211">
    <property type="entry name" value="ABC_TRANSPORTER_1"/>
    <property type="match status" value="1"/>
</dbReference>
<dbReference type="EMBL" id="JBHSHL010000003">
    <property type="protein sequence ID" value="MFC4803632.1"/>
    <property type="molecule type" value="Genomic_DNA"/>
</dbReference>
<feature type="transmembrane region" description="Helical" evidence="7">
    <location>
        <begin position="167"/>
        <end position="186"/>
    </location>
</feature>
<proteinExistence type="predicted"/>
<dbReference type="Pfam" id="PF00005">
    <property type="entry name" value="ABC_tran"/>
    <property type="match status" value="1"/>
</dbReference>
<dbReference type="SUPFAM" id="SSF52540">
    <property type="entry name" value="P-loop containing nucleoside triphosphate hydrolases"/>
    <property type="match status" value="1"/>
</dbReference>
<dbReference type="SMART" id="SM00382">
    <property type="entry name" value="AAA"/>
    <property type="match status" value="1"/>
</dbReference>
<feature type="domain" description="ABC transporter" evidence="8">
    <location>
        <begin position="342"/>
        <end position="575"/>
    </location>
</feature>
<evidence type="ECO:0000313" key="10">
    <source>
        <dbReference type="EMBL" id="MFC4803632.1"/>
    </source>
</evidence>
<dbReference type="InterPro" id="IPR039421">
    <property type="entry name" value="Type_1_exporter"/>
</dbReference>
<comment type="subcellular location">
    <subcellularLocation>
        <location evidence="1">Cell membrane</location>
        <topology evidence="1">Multi-pass membrane protein</topology>
    </subcellularLocation>
</comment>
<evidence type="ECO:0000259" key="8">
    <source>
        <dbReference type="PROSITE" id="PS50893"/>
    </source>
</evidence>
<gene>
    <name evidence="10" type="ORF">ACFO4R_00915</name>
</gene>
<dbReference type="CDD" id="cd07346">
    <property type="entry name" value="ABC_6TM_exporters"/>
    <property type="match status" value="1"/>
</dbReference>
<evidence type="ECO:0000256" key="3">
    <source>
        <dbReference type="ARBA" id="ARBA00022741"/>
    </source>
</evidence>
<feature type="domain" description="ABC transmembrane type-1" evidence="9">
    <location>
        <begin position="27"/>
        <end position="311"/>
    </location>
</feature>
<organism evidence="10 11">
    <name type="scientific">Filifactor villosus</name>
    <dbReference type="NCBI Taxonomy" id="29374"/>
    <lineage>
        <taxon>Bacteria</taxon>
        <taxon>Bacillati</taxon>
        <taxon>Bacillota</taxon>
        <taxon>Clostridia</taxon>
        <taxon>Peptostreptococcales</taxon>
        <taxon>Filifactoraceae</taxon>
        <taxon>Filifactor</taxon>
    </lineage>
</organism>
<reference evidence="11" key="1">
    <citation type="journal article" date="2019" name="Int. J. Syst. Evol. Microbiol.">
        <title>The Global Catalogue of Microorganisms (GCM) 10K type strain sequencing project: providing services to taxonomists for standard genome sequencing and annotation.</title>
        <authorList>
            <consortium name="The Broad Institute Genomics Platform"/>
            <consortium name="The Broad Institute Genome Sequencing Center for Infectious Disease"/>
            <person name="Wu L."/>
            <person name="Ma J."/>
        </authorList>
    </citation>
    <scope>NUCLEOTIDE SEQUENCE [LARGE SCALE GENOMIC DNA]</scope>
    <source>
        <strain evidence="11">CCUG 46385</strain>
    </source>
</reference>
<feature type="transmembrane region" description="Helical" evidence="7">
    <location>
        <begin position="67"/>
        <end position="98"/>
    </location>
</feature>
<dbReference type="PROSITE" id="PS50893">
    <property type="entry name" value="ABC_TRANSPORTER_2"/>
    <property type="match status" value="1"/>
</dbReference>
<dbReference type="InterPro" id="IPR011527">
    <property type="entry name" value="ABC1_TM_dom"/>
</dbReference>
<dbReference type="RefSeq" id="WP_379787077.1">
    <property type="nucleotide sequence ID" value="NZ_JBHSHL010000003.1"/>
</dbReference>
<feature type="transmembrane region" description="Helical" evidence="7">
    <location>
        <begin position="26"/>
        <end position="47"/>
    </location>
</feature>
<evidence type="ECO:0000256" key="7">
    <source>
        <dbReference type="SAM" id="Phobius"/>
    </source>
</evidence>
<dbReference type="InterPro" id="IPR036640">
    <property type="entry name" value="ABC1_TM_sf"/>
</dbReference>
<evidence type="ECO:0000256" key="1">
    <source>
        <dbReference type="ARBA" id="ARBA00004651"/>
    </source>
</evidence>
<protein>
    <submittedName>
        <fullName evidence="10">ABC transporter ATP-binding protein</fullName>
    </submittedName>
</protein>
<dbReference type="GO" id="GO:0005524">
    <property type="term" value="F:ATP binding"/>
    <property type="evidence" value="ECO:0007669"/>
    <property type="project" value="UniProtKB-KW"/>
</dbReference>
<dbReference type="Gene3D" id="1.20.1560.10">
    <property type="entry name" value="ABC transporter type 1, transmembrane domain"/>
    <property type="match status" value="1"/>
</dbReference>
<keyword evidence="2 7" id="KW-0812">Transmembrane</keyword>
<dbReference type="Gene3D" id="3.40.50.300">
    <property type="entry name" value="P-loop containing nucleotide triphosphate hydrolases"/>
    <property type="match status" value="1"/>
</dbReference>
<dbReference type="InterPro" id="IPR003593">
    <property type="entry name" value="AAA+_ATPase"/>
</dbReference>
<dbReference type="PROSITE" id="PS50929">
    <property type="entry name" value="ABC_TM1F"/>
    <property type="match status" value="1"/>
</dbReference>
<evidence type="ECO:0000256" key="6">
    <source>
        <dbReference type="ARBA" id="ARBA00023136"/>
    </source>
</evidence>
<evidence type="ECO:0000256" key="5">
    <source>
        <dbReference type="ARBA" id="ARBA00022989"/>
    </source>
</evidence>
<keyword evidence="5 7" id="KW-1133">Transmembrane helix</keyword>
<dbReference type="PANTHER" id="PTHR24221">
    <property type="entry name" value="ATP-BINDING CASSETTE SUB-FAMILY B"/>
    <property type="match status" value="1"/>
</dbReference>
<keyword evidence="11" id="KW-1185">Reference proteome</keyword>
<feature type="transmembrane region" description="Helical" evidence="7">
    <location>
        <begin position="254"/>
        <end position="276"/>
    </location>
</feature>
<accession>A0ABV9QIL8</accession>
<evidence type="ECO:0000313" key="11">
    <source>
        <dbReference type="Proteomes" id="UP001595916"/>
    </source>
</evidence>
<keyword evidence="6 7" id="KW-0472">Membrane</keyword>
<evidence type="ECO:0000256" key="4">
    <source>
        <dbReference type="ARBA" id="ARBA00022840"/>
    </source>
</evidence>
<dbReference type="InterPro" id="IPR027417">
    <property type="entry name" value="P-loop_NTPase"/>
</dbReference>
<dbReference type="SUPFAM" id="SSF90123">
    <property type="entry name" value="ABC transporter transmembrane region"/>
    <property type="match status" value="1"/>
</dbReference>
<dbReference type="Pfam" id="PF00664">
    <property type="entry name" value="ABC_membrane"/>
    <property type="match status" value="1"/>
</dbReference>
<sequence length="583" mass="65841">MKQKKEARESNIGFILKRSGRHKFKILFSGVFSVVTALCKLFPYVLMYHILVELSSPQPDRQVILRFVIYTVIASASAVILQIVALSMSHIAAFSILFEIRKRTIGRLGRIHLGFFRKHSIGQIKKAVDEDVEKLELFIAHQIPDLMESLVVPIAVIIYLMTINWKLALCLFIPFFIAMLAQAYMFKGYNERMELYNSYLKRMHSTIVQYIQGMSVFKAFNLTAQNFKIYKETVDDYLKMWIEICDETIGKYSFGLSIIDSGGILFCIPIGGLMYLGGSLDFSGFVMFLLLSSVFLTSFIKIMMLGGNLSMLLVGAENVRMILTMQEQESSGGDVVVDRGEIVFEDVNFAYEDKDVLVDFNLKIPAGTTTALVGPSGSGKTTVAMLVGRFWDIEKGSLKIDGRDVKEISVDEIMDNTAFVFQDTFMLNDTVYKNVVMGLDKSREEVTEACKKARIHEFIMSLEDGYETVLGEDSGIKLSGGERQRISIARAILKDARIVVLDEVTSYSDIENETLIQESIRNLLKDKTAIIIAHRLYTIKNSDNIVVLDEGRMVEQGRHEELLKKEGLYKKLWSIGMGGEVHV</sequence>
<keyword evidence="4 10" id="KW-0067">ATP-binding</keyword>
<feature type="transmembrane region" description="Helical" evidence="7">
    <location>
        <begin position="282"/>
        <end position="303"/>
    </location>
</feature>
<dbReference type="PANTHER" id="PTHR24221:SF397">
    <property type="entry name" value="ABC TRANSPORTER, ATP-BINDING TRANSMEMBRANE PROTEIN"/>
    <property type="match status" value="1"/>
</dbReference>
<name>A0ABV9QIL8_9FIRM</name>
<keyword evidence="3" id="KW-0547">Nucleotide-binding</keyword>
<evidence type="ECO:0000259" key="9">
    <source>
        <dbReference type="PROSITE" id="PS50929"/>
    </source>
</evidence>